<evidence type="ECO:0008006" key="4">
    <source>
        <dbReference type="Google" id="ProtNLM"/>
    </source>
</evidence>
<feature type="compositionally biased region" description="Low complexity" evidence="1">
    <location>
        <begin position="165"/>
        <end position="177"/>
    </location>
</feature>
<gene>
    <name evidence="2" type="ORF">BXP70_26740</name>
</gene>
<reference evidence="2 3" key="1">
    <citation type="submission" date="2017-01" db="EMBL/GenBank/DDBJ databases">
        <title>A new Hymenobacter.</title>
        <authorList>
            <person name="Liang Y."/>
            <person name="Feng F."/>
        </authorList>
    </citation>
    <scope>NUCLEOTIDE SEQUENCE [LARGE SCALE GENOMIC DNA]</scope>
    <source>
        <strain evidence="2">MIMBbqt21</strain>
    </source>
</reference>
<protein>
    <recommendedName>
        <fullName evidence="4">DUF4158 domain-containing protein</fullName>
    </recommendedName>
</protein>
<sequence>MSETASNRRYPALSFIRVQAQSRPADYTLEQRVQKRYHSFLFDGLQDLYGLPAPEALDYVLETSFPTYFNGTQRERCQQYWQAEERVQHDVPEVIRRLPRAELEQVDFLLTEQDLIGAIRLVWFTFRPRLHTLDRPLASLSDRKLYSLTGLGTLSRRSRAKAKKTPALPTTALAPAPDAGPCSRCSAQILASPATPLVLLPARAPAGENVPPSATPPAATVDHHRRVKRAQERKRLQRKRR</sequence>
<dbReference type="RefSeq" id="WP_086597178.1">
    <property type="nucleotide sequence ID" value="NZ_MTSE01000036.1"/>
</dbReference>
<proteinExistence type="predicted"/>
<dbReference type="AlphaFoldDB" id="A0A243W5Z2"/>
<evidence type="ECO:0000313" key="2">
    <source>
        <dbReference type="EMBL" id="OUJ69188.1"/>
    </source>
</evidence>
<organism evidence="2 3">
    <name type="scientific">Hymenobacter crusticola</name>
    <dbReference type="NCBI Taxonomy" id="1770526"/>
    <lineage>
        <taxon>Bacteria</taxon>
        <taxon>Pseudomonadati</taxon>
        <taxon>Bacteroidota</taxon>
        <taxon>Cytophagia</taxon>
        <taxon>Cytophagales</taxon>
        <taxon>Hymenobacteraceae</taxon>
        <taxon>Hymenobacter</taxon>
    </lineage>
</organism>
<feature type="region of interest" description="Disordered" evidence="1">
    <location>
        <begin position="203"/>
        <end position="241"/>
    </location>
</feature>
<comment type="caution">
    <text evidence="2">The sequence shown here is derived from an EMBL/GenBank/DDBJ whole genome shotgun (WGS) entry which is preliminary data.</text>
</comment>
<keyword evidence="3" id="KW-1185">Reference proteome</keyword>
<feature type="region of interest" description="Disordered" evidence="1">
    <location>
        <begin position="156"/>
        <end position="179"/>
    </location>
</feature>
<dbReference type="EMBL" id="MTSE01000036">
    <property type="protein sequence ID" value="OUJ69188.1"/>
    <property type="molecule type" value="Genomic_DNA"/>
</dbReference>
<name>A0A243W5Z2_9BACT</name>
<accession>A0A243W5Z2</accession>
<evidence type="ECO:0000313" key="3">
    <source>
        <dbReference type="Proteomes" id="UP000194873"/>
    </source>
</evidence>
<dbReference type="OrthoDB" id="9907696at2"/>
<dbReference type="Proteomes" id="UP000194873">
    <property type="component" value="Unassembled WGS sequence"/>
</dbReference>
<evidence type="ECO:0000256" key="1">
    <source>
        <dbReference type="SAM" id="MobiDB-lite"/>
    </source>
</evidence>